<feature type="transmembrane region" description="Helical" evidence="5">
    <location>
        <begin position="1107"/>
        <end position="1128"/>
    </location>
</feature>
<dbReference type="GO" id="GO:0005975">
    <property type="term" value="P:carbohydrate metabolic process"/>
    <property type="evidence" value="ECO:0007669"/>
    <property type="project" value="InterPro"/>
</dbReference>
<keyword evidence="9" id="KW-1185">Reference proteome</keyword>
<sequence length="2064" mass="232948">MKTKISTTASGLLLRMRSYFQGESVLKKTYKEEQPLRSELFSAWQMQKHGTKVAASHRVMSGKNSDKLLKRLDKNEDVLLQVRDLLVEALRDKLPLTPASEWLLDNFYLIEEQISIGRKHLPKGYSQNLPHLLTGASAGFPRVYDIALEIISHSDGRVDLINLSSFINAYQKQSNLTLGELWAIPIMLRLALIENLRRVAVSIALDRIDQNIAGYWAGKLLEDAESQPKNIILTVADMARTGPVLSSCFVAEFTRRLQGKGAGLALPLSWVDQQLVETGYTSSELIHMENQSQAADQVSMRNSIESLRLLRTTEWRDFVESISSVDQVLKEDAVYSQMDFTTRDTYRHVIESIAQKSPLSETDIANIALQLSKNSKDNQEDYRKRHVGYYLIDKGIGQTQKEARMVCTFSDKLKAFVLGRRLFYYSGGIVIGTLVLCLLVCLFAYQHQVHYGIILIVFILSFIGGSQLAIALANWIVTRTVKPRMLPKMEYGSAVPDEDATLIAVPCMLTSLTGIEELVEALEVRYLANPHKNLFYSLIADYKDADKSVLPDDHNLLQHAIKNIEGLNNKYKGFVKTEGQINADGHTNPSASNTPDIFYLFVRNREWSEGEKVWMGRERKRGKLGDLNQFLLQRKKTQPTQSDNHTLYQDQEQMQQPQYMGAFASITGNLTHLPAIKYVITLDADTRLPREAAAKMIATMAHPLNQPLYDLTKGRVVAGHGILQPRVAVTLPKSTSSLFVRMHSMDSGLDPYTRVSSDVYQDLYGEGSFIGKGIYQVEVFEEALAGRFPENRILSHDLLEGCYLRSGLISDIALFEDYPDRYLLDSSRQHRWIRGDWQILSWALPWAPGADGRLHKNPLSGLSKWKIADNLRRSLVAPSLVILLCIGWLMLPYPWLWTTCVIAVFVVPILLNSLWHLLHKPKDVDMKPHLREFAWKTWENFLIELFYIACLPYEAWQHLEAIAITIWRMTFTKKHLLQWTPSGMLARKKRPALTGVYAAMWTAPFTALVIAIFLYQLSTDSFLVALPVLLLWLFAPALVWRTNQPKRQNREVLSEQDLDFLHQISRKTWLFFETFVTKEENYLPPDNYQEEPKAVIAHRTSPTNMGLSLLAALSAYDFGYIALCELIARTGSTLKTMQGLEKYQGHFYNWYDTLTLQPLPPRYISAVDSGNLAGHLITLRQGLLQLSFDPIISTQVFKGLNDTLLMDQGPHKDLDVYLIMQRKLQACLATVHANQHDLLFYYRNFMELAALSEQLIQQHQTIKAKAVSEKLSDIGQKLEQPAKAPEAAQAAALIQQTDFEANTSPKQVIAPTGIISCHRQLMALIDLIGKLAPWIPAIESAPPAELEALIQSFPWLTENAHLFKIKGYAKKSDSLSIMEDSARFQFLRPAQLQEFIEQGAEAAMDMTVRCVELAEICEQLADMDYSFLYDKSKHLLRIGYNVQERQADKSYYDLLASEARLGIYVAIAQGKIAQDSWFALGRLLTGVGKTPVLLSWSGSMFEYLMPQLVMPTYENTLLEQTSKGLIKRQIAFASSRNVPWGISESGYNTVDASLNYQYRAFGVPGLGLKRGLGEDLVIAPYATMLALMIRPTLATANLKRMAEKGYTGRYGFYEAIDYTKSRLPRGAEEAIIQSFMVHHQGMGFLALAYVLRQGKMQQRFESDPALQSSLLLLQEKIPRATIFYAHTPDSAQTGSATQQASMDIIRTPFTRHPEIKLLSNGHYHVMISNAGGGYSRWNDLAISRWREDGTMDNWGTFCYIKDLQEGSYWSNTYQPVLGTTDLYEAVFSQGHAEFRRKDDNIETRTEIVVSPEDNVEVRRIRITNRGSAAKSLEVTSYAEVVLAPQNADEAHPAFSNLFVETSILKDQQAILCTRRPRSSGEQPPWMFHLMSLSGSGVNAGAISYETDRARFIGRGRNCSNPAALEKAGVLSDSEGSVLDPIVSIRRTFELKAGQTATIDLIIGVAADQNICAALLDKYQDRHLKNRAFELSWTHSQVLLRQINATETEAKLYSKMAGFILYPSPALRAALQLLPAIISPSPAYGHMPFPEIYPSYYYGYKVKTI</sequence>
<dbReference type="InterPro" id="IPR037820">
    <property type="entry name" value="GH94N_NdvB"/>
</dbReference>
<dbReference type="Gene3D" id="2.70.98.40">
    <property type="entry name" value="Glycoside hydrolase, family 65, N-terminal domain"/>
    <property type="match status" value="1"/>
</dbReference>
<dbReference type="OrthoDB" id="9769991at2"/>
<evidence type="ECO:0000259" key="7">
    <source>
        <dbReference type="Pfam" id="PF10091"/>
    </source>
</evidence>
<proteinExistence type="predicted"/>
<dbReference type="InterPro" id="IPR010383">
    <property type="entry name" value="Glyco_hydrolase_94_b-supersand"/>
</dbReference>
<dbReference type="InterPro" id="IPR011013">
    <property type="entry name" value="Gal_mutarotase_sf_dom"/>
</dbReference>
<dbReference type="SUPFAM" id="SSF74650">
    <property type="entry name" value="Galactose mutarotase-like"/>
    <property type="match status" value="1"/>
</dbReference>
<evidence type="ECO:0000256" key="2">
    <source>
        <dbReference type="ARBA" id="ARBA00022676"/>
    </source>
</evidence>
<evidence type="ECO:0000256" key="3">
    <source>
        <dbReference type="ARBA" id="ARBA00022679"/>
    </source>
</evidence>
<evidence type="ECO:0000313" key="9">
    <source>
        <dbReference type="Proteomes" id="UP000321291"/>
    </source>
</evidence>
<keyword evidence="4 5" id="KW-1133">Transmembrane helix</keyword>
<dbReference type="KEGG" id="agi:FSB73_16495"/>
<dbReference type="EMBL" id="CP042434">
    <property type="protein sequence ID" value="QEC73041.1"/>
    <property type="molecule type" value="Genomic_DNA"/>
</dbReference>
<keyword evidence="5" id="KW-0812">Transmembrane</keyword>
<dbReference type="GO" id="GO:0030246">
    <property type="term" value="F:carbohydrate binding"/>
    <property type="evidence" value="ECO:0007669"/>
    <property type="project" value="InterPro"/>
</dbReference>
<dbReference type="RefSeq" id="WP_146784649.1">
    <property type="nucleotide sequence ID" value="NZ_CP042434.1"/>
</dbReference>
<protein>
    <submittedName>
        <fullName evidence="8">Uncharacterized protein</fullName>
    </submittedName>
</protein>
<evidence type="ECO:0000256" key="4">
    <source>
        <dbReference type="ARBA" id="ARBA00022989"/>
    </source>
</evidence>
<dbReference type="GO" id="GO:0016758">
    <property type="term" value="F:hexosyltransferase activity"/>
    <property type="evidence" value="ECO:0007669"/>
    <property type="project" value="TreeGrafter"/>
</dbReference>
<gene>
    <name evidence="8" type="ORF">FSB73_16495</name>
</gene>
<feature type="domain" description="Glycoamylase-like" evidence="7">
    <location>
        <begin position="1456"/>
        <end position="1662"/>
    </location>
</feature>
<feature type="transmembrane region" description="Helical" evidence="5">
    <location>
        <begin position="896"/>
        <end position="918"/>
    </location>
</feature>
<keyword evidence="2" id="KW-0328">Glycosyltransferase</keyword>
<dbReference type="InterPro" id="IPR037018">
    <property type="entry name" value="GH65_N"/>
</dbReference>
<dbReference type="CDD" id="cd11753">
    <property type="entry name" value="GH94N_ChvB_NdvB_2_like"/>
    <property type="match status" value="1"/>
</dbReference>
<organism evidence="8 9">
    <name type="scientific">Arachidicoccus ginsenosidivorans</name>
    <dbReference type="NCBI Taxonomy" id="496057"/>
    <lineage>
        <taxon>Bacteria</taxon>
        <taxon>Pseudomonadati</taxon>
        <taxon>Bacteroidota</taxon>
        <taxon>Chitinophagia</taxon>
        <taxon>Chitinophagales</taxon>
        <taxon>Chitinophagaceae</taxon>
        <taxon>Arachidicoccus</taxon>
    </lineage>
</organism>
<dbReference type="InterPro" id="IPR019282">
    <property type="entry name" value="Glycoamylase-like_cons_dom"/>
</dbReference>
<feature type="domain" description="Glycosyl hydrolase 94 supersandwich" evidence="6">
    <location>
        <begin position="1704"/>
        <end position="1980"/>
    </location>
</feature>
<evidence type="ECO:0000313" key="8">
    <source>
        <dbReference type="EMBL" id="QEC73041.1"/>
    </source>
</evidence>
<evidence type="ECO:0000256" key="5">
    <source>
        <dbReference type="SAM" id="Phobius"/>
    </source>
</evidence>
<dbReference type="Gene3D" id="1.50.10.140">
    <property type="match status" value="2"/>
</dbReference>
<feature type="transmembrane region" description="Helical" evidence="5">
    <location>
        <begin position="422"/>
        <end position="445"/>
    </location>
</feature>
<dbReference type="GO" id="GO:0005886">
    <property type="term" value="C:plasma membrane"/>
    <property type="evidence" value="ECO:0007669"/>
    <property type="project" value="TreeGrafter"/>
</dbReference>
<name>A0A5B8VPI6_9BACT</name>
<feature type="transmembrane region" description="Helical" evidence="5">
    <location>
        <begin position="874"/>
        <end position="890"/>
    </location>
</feature>
<dbReference type="Proteomes" id="UP000321291">
    <property type="component" value="Chromosome"/>
</dbReference>
<keyword evidence="5" id="KW-0472">Membrane</keyword>
<evidence type="ECO:0000256" key="1">
    <source>
        <dbReference type="ARBA" id="ARBA00004141"/>
    </source>
</evidence>
<feature type="transmembrane region" description="Helical" evidence="5">
    <location>
        <begin position="451"/>
        <end position="477"/>
    </location>
</feature>
<dbReference type="PANTHER" id="PTHR43867:SF2">
    <property type="entry name" value="CELLULOSE SYNTHASE CATALYTIC SUBUNIT A [UDP-FORMING]"/>
    <property type="match status" value="1"/>
</dbReference>
<dbReference type="InterPro" id="IPR050321">
    <property type="entry name" value="Glycosyltr_2/OpgH_subfam"/>
</dbReference>
<comment type="subcellular location">
    <subcellularLocation>
        <location evidence="1">Membrane</location>
        <topology evidence="1">Multi-pass membrane protein</topology>
    </subcellularLocation>
</comment>
<dbReference type="SMART" id="SM01068">
    <property type="entry name" value="CBM_X"/>
    <property type="match status" value="1"/>
</dbReference>
<dbReference type="Pfam" id="PF06165">
    <property type="entry name" value="GH94_b-supersand"/>
    <property type="match status" value="1"/>
</dbReference>
<accession>A0A5B8VPI6</accession>
<feature type="transmembrane region" description="Helical" evidence="5">
    <location>
        <begin position="1021"/>
        <end position="1040"/>
    </location>
</feature>
<keyword evidence="3" id="KW-0808">Transferase</keyword>
<reference evidence="8 9" key="1">
    <citation type="journal article" date="2017" name="Int. J. Syst. Evol. Microbiol.">
        <title>Arachidicoccus ginsenosidivorans sp. nov., with ginsenoside-converting activity isolated from ginseng cultivating soil.</title>
        <authorList>
            <person name="Siddiqi M.Z."/>
            <person name="Aslam Z."/>
            <person name="Im W.T."/>
        </authorList>
    </citation>
    <scope>NUCLEOTIDE SEQUENCE [LARGE SCALE GENOMIC DNA]</scope>
    <source>
        <strain evidence="8 9">Gsoil 809</strain>
    </source>
</reference>
<feature type="transmembrane region" description="Helical" evidence="5">
    <location>
        <begin position="992"/>
        <end position="1015"/>
    </location>
</feature>
<dbReference type="Pfam" id="PF10091">
    <property type="entry name" value="Glycoamylase"/>
    <property type="match status" value="1"/>
</dbReference>
<evidence type="ECO:0000259" key="6">
    <source>
        <dbReference type="Pfam" id="PF06165"/>
    </source>
</evidence>
<dbReference type="PANTHER" id="PTHR43867">
    <property type="entry name" value="CELLULOSE SYNTHASE CATALYTIC SUBUNIT A [UDP-FORMING]"/>
    <property type="match status" value="1"/>
</dbReference>